<dbReference type="AlphaFoldDB" id="A0A191ZXJ1"/>
<dbReference type="InterPro" id="IPR050228">
    <property type="entry name" value="Carboxylesterase_BioH"/>
</dbReference>
<dbReference type="STRING" id="190721.ACS15_2276"/>
<protein>
    <submittedName>
        <fullName evidence="1">Alpha/beta hydrolase</fullName>
    </submittedName>
</protein>
<dbReference type="RefSeq" id="WP_064803958.1">
    <property type="nucleotide sequence ID" value="NZ_CP016022.1"/>
</dbReference>
<accession>A0A191ZXJ1</accession>
<dbReference type="GeneID" id="61526381"/>
<dbReference type="InterPro" id="IPR000073">
    <property type="entry name" value="AB_hydrolase_1"/>
</dbReference>
<dbReference type="EMBL" id="CP016022">
    <property type="protein sequence ID" value="ANJ72808.1"/>
    <property type="molecule type" value="Genomic_DNA"/>
</dbReference>
<dbReference type="PANTHER" id="PTHR43194">
    <property type="entry name" value="HYDROLASE ALPHA/BETA FOLD FAMILY"/>
    <property type="match status" value="1"/>
</dbReference>
<organism evidence="1 2">
    <name type="scientific">Ralstonia insidiosa</name>
    <dbReference type="NCBI Taxonomy" id="190721"/>
    <lineage>
        <taxon>Bacteria</taxon>
        <taxon>Pseudomonadati</taxon>
        <taxon>Pseudomonadota</taxon>
        <taxon>Betaproteobacteria</taxon>
        <taxon>Burkholderiales</taxon>
        <taxon>Burkholderiaceae</taxon>
        <taxon>Ralstonia</taxon>
    </lineage>
</organism>
<dbReference type="Gene3D" id="3.40.50.1820">
    <property type="entry name" value="alpha/beta hydrolase"/>
    <property type="match status" value="1"/>
</dbReference>
<name>A0A191ZXJ1_9RALS</name>
<dbReference type="OrthoDB" id="5729753at2"/>
<gene>
    <name evidence="1" type="ORF">A9Y76_10155</name>
</gene>
<dbReference type="Proteomes" id="UP000078572">
    <property type="component" value="Chromosome 1"/>
</dbReference>
<dbReference type="GO" id="GO:0016787">
    <property type="term" value="F:hydrolase activity"/>
    <property type="evidence" value="ECO:0007669"/>
    <property type="project" value="UniProtKB-KW"/>
</dbReference>
<evidence type="ECO:0000313" key="2">
    <source>
        <dbReference type="Proteomes" id="UP000078572"/>
    </source>
</evidence>
<dbReference type="SUPFAM" id="SSF53474">
    <property type="entry name" value="alpha/beta-Hydrolases"/>
    <property type="match status" value="1"/>
</dbReference>
<sequence length="277" mass="31607">MRDAILFSHANGFPIGTYRKMLGVLGDEFDIHAVERFGHDPRFPVTRSWPGLVKELLAEIDAQPEPVWLVGHSLGGFLSLMAALRRPERVRGVLMLDSPIIAGWRAKLLRVAQWLDIDESQSPAAATKNRRNLWPDLDSVWSHFKAKRKFDRWDEDVLRDYVEHGTEPTGRERERTLRFSREIEYQIYRTLPTNMGRKVAGGTPFPVSFVAGTRSREIRQVGLAATRRIVGSKLRWIEGSHLYPMEKPLETAELIRQLINEMRANAGAMPVITRCAA</sequence>
<dbReference type="Pfam" id="PF12697">
    <property type="entry name" value="Abhydrolase_6"/>
    <property type="match status" value="1"/>
</dbReference>
<dbReference type="PANTHER" id="PTHR43194:SF2">
    <property type="entry name" value="PEROXISOMAL MEMBRANE PROTEIN LPX1"/>
    <property type="match status" value="1"/>
</dbReference>
<dbReference type="InterPro" id="IPR029058">
    <property type="entry name" value="AB_hydrolase_fold"/>
</dbReference>
<proteinExistence type="predicted"/>
<reference evidence="2" key="1">
    <citation type="submission" date="2016-06" db="EMBL/GenBank/DDBJ databases">
        <authorList>
            <person name="Xu Y."/>
            <person name="Nagy A."/>
            <person name="Yan X."/>
            <person name="Kim S.W."/>
            <person name="Haley B."/>
            <person name="Liu N.T."/>
            <person name="Nou X."/>
        </authorList>
    </citation>
    <scope>NUCLEOTIDE SEQUENCE [LARGE SCALE GENOMIC DNA]</scope>
    <source>
        <strain evidence="2">ATCC 49129</strain>
    </source>
</reference>
<evidence type="ECO:0000313" key="1">
    <source>
        <dbReference type="EMBL" id="ANJ72808.1"/>
    </source>
</evidence>
<keyword evidence="1" id="KW-0378">Hydrolase</keyword>
<keyword evidence="2" id="KW-1185">Reference proteome</keyword>